<keyword evidence="6" id="KW-0408">Iron</keyword>
<evidence type="ECO:0000259" key="15">
    <source>
        <dbReference type="Pfam" id="PF07715"/>
    </source>
</evidence>
<keyword evidence="3 11" id="KW-1134">Transmembrane beta strand</keyword>
<protein>
    <submittedName>
        <fullName evidence="16">TonB-dependent receptor</fullName>
    </submittedName>
</protein>
<evidence type="ECO:0000256" key="1">
    <source>
        <dbReference type="ARBA" id="ARBA00004571"/>
    </source>
</evidence>
<name>A0A3A1P4N5_9SPHN</name>
<evidence type="ECO:0000313" key="17">
    <source>
        <dbReference type="Proteomes" id="UP000265366"/>
    </source>
</evidence>
<dbReference type="EMBL" id="QXFM01000130">
    <property type="protein sequence ID" value="RIV81830.1"/>
    <property type="molecule type" value="Genomic_DNA"/>
</dbReference>
<dbReference type="InterPro" id="IPR039426">
    <property type="entry name" value="TonB-dep_rcpt-like"/>
</dbReference>
<evidence type="ECO:0000256" key="13">
    <source>
        <dbReference type="SAM" id="MobiDB-lite"/>
    </source>
</evidence>
<comment type="caution">
    <text evidence="16">The sequence shown here is derived from an EMBL/GenBank/DDBJ whole genome shotgun (WGS) entry which is preliminary data.</text>
</comment>
<dbReference type="InterPro" id="IPR000531">
    <property type="entry name" value="Beta-barrel_TonB"/>
</dbReference>
<dbReference type="Pfam" id="PF00593">
    <property type="entry name" value="TonB_dep_Rec_b-barrel"/>
    <property type="match status" value="1"/>
</dbReference>
<dbReference type="PANTHER" id="PTHR32552">
    <property type="entry name" value="FERRICHROME IRON RECEPTOR-RELATED"/>
    <property type="match status" value="1"/>
</dbReference>
<feature type="compositionally biased region" description="Low complexity" evidence="13">
    <location>
        <begin position="50"/>
        <end position="69"/>
    </location>
</feature>
<dbReference type="InterPro" id="IPR036942">
    <property type="entry name" value="Beta-barrel_TonB_sf"/>
</dbReference>
<feature type="domain" description="TonB-dependent receptor-like beta-barrel" evidence="14">
    <location>
        <begin position="364"/>
        <end position="818"/>
    </location>
</feature>
<evidence type="ECO:0000313" key="16">
    <source>
        <dbReference type="EMBL" id="RIV81830.1"/>
    </source>
</evidence>
<dbReference type="Proteomes" id="UP000265366">
    <property type="component" value="Unassembled WGS sequence"/>
</dbReference>
<evidence type="ECO:0000256" key="5">
    <source>
        <dbReference type="ARBA" id="ARBA00022692"/>
    </source>
</evidence>
<keyword evidence="2 11" id="KW-0813">Transport</keyword>
<dbReference type="SUPFAM" id="SSF56935">
    <property type="entry name" value="Porins"/>
    <property type="match status" value="1"/>
</dbReference>
<reference evidence="16 17" key="1">
    <citation type="submission" date="2018-08" db="EMBL/GenBank/DDBJ databases">
        <title>Erythrobacter zhengii sp.nov., a bacterium isolated from deep-sea sediment.</title>
        <authorList>
            <person name="Fang C."/>
            <person name="Wu Y.-H."/>
            <person name="Sun C."/>
            <person name="Wang H."/>
            <person name="Cheng H."/>
            <person name="Meng F.-X."/>
            <person name="Wang C.-S."/>
            <person name="Xu X.-W."/>
        </authorList>
    </citation>
    <scope>NUCLEOTIDE SEQUENCE [LARGE SCALE GENOMIC DNA]</scope>
    <source>
        <strain evidence="16 17">CCTCC AB 2015396</strain>
    </source>
</reference>
<sequence length="856" mass="92448">MAASIRETSSDEAKEEGRMTMKTTRFLNGALRISTSMAATAMTLLMAAQAQAQEQPQGQPQGQGETAAESPRGIDEIVVTARKRAERLSEVPVSVSAVTGEGLANLGITKTSEAVQLVPAAKIVIQDLGTSAYLRGVGSGSFNPGFEQTVGLFVDGAYYSRAAWARAGQLDIERVEVLKGPQGVLFGKNTVAGAINITSKKPTDEFEAYVRAAYEFEASDQASIEGAISGPLNADHTLKARLAMRYSDESKGYIKNNAPGGPDGPINDQFLTRGTLTWEPSSNFDSTLSVTYVKSDTKGSSAEVFRCEPRAPAAGDPPSLNTALAVGASHEDCKANFRNSSINLDPASAAVVSAITGEQIDPVDNGDRFRGLALTNTANWHAGDLTLTSVTSYIRHNQRNYSEIDNTDVPFTTLRRYERFNTFMQELRLASPRENKLSWVAGAYFERSNLEFIEDDSAYIFPYPGFPAPAPGTVVPPSGTWYKRSDQNGRSIALFGEATFAFTPTLELSAGLRYTNERKDIDHRVCVGPLNHPTCGITSDDTPAIVPLIAEDLHYRAKLKENNLSPAVTLRWRPNRDVMAYASFKQGFKAGGFDMEMRNLPAQLTAGPPTRVDSNGDGIPDAFVFKNESVNAYEVGTKLTFPAANLQVNIALFQNDFKNLQVSQFDGIAGLNIVNAGKSRSRGIEVDARWRPIDRLTLGGSLSLLDSKFLDFPGAQCPSDATAGEVSGVTPTGSPACNLKGRRTAFAPKAAFTLTADYTVPLTGPWELALSGAAQHSSKYFMENTGEPENMQQAYWKLDARVALQTSRWSIALVGRNLTNTLTYSHATSVPLAGPGYFFGFVEKPRTLAVEVGAKF</sequence>
<keyword evidence="7" id="KW-0406">Ion transport</keyword>
<comment type="subcellular location">
    <subcellularLocation>
        <location evidence="1 11">Cell outer membrane</location>
        <topology evidence="1 11">Multi-pass membrane protein</topology>
    </subcellularLocation>
</comment>
<keyword evidence="9 11" id="KW-0472">Membrane</keyword>
<evidence type="ECO:0000256" key="2">
    <source>
        <dbReference type="ARBA" id="ARBA00022448"/>
    </source>
</evidence>
<keyword evidence="5 11" id="KW-0812">Transmembrane</keyword>
<evidence type="ECO:0000256" key="10">
    <source>
        <dbReference type="ARBA" id="ARBA00023237"/>
    </source>
</evidence>
<proteinExistence type="inferred from homology"/>
<keyword evidence="16" id="KW-0675">Receptor</keyword>
<evidence type="ECO:0000256" key="6">
    <source>
        <dbReference type="ARBA" id="ARBA00023004"/>
    </source>
</evidence>
<dbReference type="GO" id="GO:0009279">
    <property type="term" value="C:cell outer membrane"/>
    <property type="evidence" value="ECO:0007669"/>
    <property type="project" value="UniProtKB-SubCell"/>
</dbReference>
<dbReference type="PROSITE" id="PS52016">
    <property type="entry name" value="TONB_DEPENDENT_REC_3"/>
    <property type="match status" value="1"/>
</dbReference>
<dbReference type="AlphaFoldDB" id="A0A3A1P4N5"/>
<keyword evidence="4" id="KW-0410">Iron transport</keyword>
<dbReference type="PANTHER" id="PTHR32552:SF81">
    <property type="entry name" value="TONB-DEPENDENT OUTER MEMBRANE RECEPTOR"/>
    <property type="match status" value="1"/>
</dbReference>
<evidence type="ECO:0000259" key="14">
    <source>
        <dbReference type="Pfam" id="PF00593"/>
    </source>
</evidence>
<feature type="domain" description="TonB-dependent receptor plug" evidence="15">
    <location>
        <begin position="88"/>
        <end position="194"/>
    </location>
</feature>
<feature type="region of interest" description="Disordered" evidence="13">
    <location>
        <begin position="1"/>
        <end position="21"/>
    </location>
</feature>
<keyword evidence="10 11" id="KW-0998">Cell outer membrane</keyword>
<comment type="similarity">
    <text evidence="11 12">Belongs to the TonB-dependent receptor family.</text>
</comment>
<organism evidence="16 17">
    <name type="scientific">Aurantiacibacter xanthus</name>
    <dbReference type="NCBI Taxonomy" id="1784712"/>
    <lineage>
        <taxon>Bacteria</taxon>
        <taxon>Pseudomonadati</taxon>
        <taxon>Pseudomonadota</taxon>
        <taxon>Alphaproteobacteria</taxon>
        <taxon>Sphingomonadales</taxon>
        <taxon>Erythrobacteraceae</taxon>
        <taxon>Aurantiacibacter</taxon>
    </lineage>
</organism>
<evidence type="ECO:0000256" key="8">
    <source>
        <dbReference type="ARBA" id="ARBA00023077"/>
    </source>
</evidence>
<dbReference type="Gene3D" id="2.40.170.20">
    <property type="entry name" value="TonB-dependent receptor, beta-barrel domain"/>
    <property type="match status" value="1"/>
</dbReference>
<evidence type="ECO:0000256" key="12">
    <source>
        <dbReference type="RuleBase" id="RU003357"/>
    </source>
</evidence>
<keyword evidence="17" id="KW-1185">Reference proteome</keyword>
<accession>A0A3A1P4N5</accession>
<gene>
    <name evidence="16" type="ORF">D2V17_16545</name>
</gene>
<evidence type="ECO:0000256" key="11">
    <source>
        <dbReference type="PROSITE-ProRule" id="PRU01360"/>
    </source>
</evidence>
<dbReference type="GO" id="GO:0006826">
    <property type="term" value="P:iron ion transport"/>
    <property type="evidence" value="ECO:0007669"/>
    <property type="project" value="UniProtKB-KW"/>
</dbReference>
<dbReference type="Pfam" id="PF07715">
    <property type="entry name" value="Plug"/>
    <property type="match status" value="1"/>
</dbReference>
<evidence type="ECO:0000256" key="3">
    <source>
        <dbReference type="ARBA" id="ARBA00022452"/>
    </source>
</evidence>
<feature type="compositionally biased region" description="Basic and acidic residues" evidence="13">
    <location>
        <begin position="8"/>
        <end position="19"/>
    </location>
</feature>
<dbReference type="InterPro" id="IPR012910">
    <property type="entry name" value="Plug_dom"/>
</dbReference>
<evidence type="ECO:0000256" key="9">
    <source>
        <dbReference type="ARBA" id="ARBA00023136"/>
    </source>
</evidence>
<evidence type="ECO:0000256" key="4">
    <source>
        <dbReference type="ARBA" id="ARBA00022496"/>
    </source>
</evidence>
<evidence type="ECO:0000256" key="7">
    <source>
        <dbReference type="ARBA" id="ARBA00023065"/>
    </source>
</evidence>
<keyword evidence="8 12" id="KW-0798">TonB box</keyword>
<feature type="region of interest" description="Disordered" evidence="13">
    <location>
        <begin position="50"/>
        <end position="73"/>
    </location>
</feature>